<dbReference type="SUPFAM" id="SSF54637">
    <property type="entry name" value="Thioesterase/thiol ester dehydrase-isomerase"/>
    <property type="match status" value="1"/>
</dbReference>
<dbReference type="InterPro" id="IPR016039">
    <property type="entry name" value="Thiolase-like"/>
</dbReference>
<dbReference type="Pfam" id="PF22817">
    <property type="entry name" value="ApeP-like"/>
    <property type="match status" value="1"/>
</dbReference>
<dbReference type="EMBL" id="CAADJD010000025">
    <property type="protein sequence ID" value="VFS83621.1"/>
    <property type="molecule type" value="Genomic_DNA"/>
</dbReference>
<dbReference type="SUPFAM" id="SSF53901">
    <property type="entry name" value="Thiolase-like"/>
    <property type="match status" value="1"/>
</dbReference>
<dbReference type="AlphaFoldDB" id="A0A485CGD4"/>
<dbReference type="Pfam" id="PF02801">
    <property type="entry name" value="Ketoacyl-synt_C"/>
    <property type="match status" value="1"/>
</dbReference>
<dbReference type="Proteomes" id="UP000401081">
    <property type="component" value="Unassembled WGS sequence"/>
</dbReference>
<protein>
    <submittedName>
        <fullName evidence="3">3-oxoacyl-[acyl-carrier-protein] synthase 1</fullName>
        <ecNumber evidence="3">2.3.1.41</ecNumber>
    </submittedName>
</protein>
<evidence type="ECO:0000313" key="4">
    <source>
        <dbReference type="Proteomes" id="UP000401081"/>
    </source>
</evidence>
<dbReference type="InterPro" id="IPR014031">
    <property type="entry name" value="Ketoacyl_synth_C"/>
</dbReference>
<keyword evidence="3" id="KW-0012">Acyltransferase</keyword>
<evidence type="ECO:0000259" key="2">
    <source>
        <dbReference type="PROSITE" id="PS52004"/>
    </source>
</evidence>
<reference evidence="3 4" key="1">
    <citation type="submission" date="2019-03" db="EMBL/GenBank/DDBJ databases">
        <authorList>
            <consortium name="Pathogen Informatics"/>
        </authorList>
    </citation>
    <scope>NUCLEOTIDE SEQUENCE [LARGE SCALE GENOMIC DNA]</scope>
    <source>
        <strain evidence="3 4">NCTC12993</strain>
    </source>
</reference>
<feature type="domain" description="Ketosynthase family 3 (KS3)" evidence="2">
    <location>
        <begin position="1"/>
        <end position="113"/>
    </location>
</feature>
<dbReference type="InterPro" id="IPR020841">
    <property type="entry name" value="PKS_Beta-ketoAc_synthase_dom"/>
</dbReference>
<gene>
    <name evidence="3" type="primary">fabB_2</name>
    <name evidence="3" type="ORF">NCTC12993_06393</name>
</gene>
<dbReference type="GO" id="GO:0005829">
    <property type="term" value="C:cytosol"/>
    <property type="evidence" value="ECO:0007669"/>
    <property type="project" value="TreeGrafter"/>
</dbReference>
<dbReference type="EC" id="2.3.1.41" evidence="3"/>
<dbReference type="GO" id="GO:0004315">
    <property type="term" value="F:3-oxoacyl-[acyl-carrier-protein] synthase activity"/>
    <property type="evidence" value="ECO:0007669"/>
    <property type="project" value="UniProtKB-EC"/>
</dbReference>
<evidence type="ECO:0000313" key="3">
    <source>
        <dbReference type="EMBL" id="VFS83621.1"/>
    </source>
</evidence>
<dbReference type="Gene3D" id="3.10.129.10">
    <property type="entry name" value="Hotdog Thioesterase"/>
    <property type="match status" value="1"/>
</dbReference>
<organism evidence="3 4">
    <name type="scientific">Kluyvera cryocrescens</name>
    <name type="common">Kluyvera citrophila</name>
    <dbReference type="NCBI Taxonomy" id="580"/>
    <lineage>
        <taxon>Bacteria</taxon>
        <taxon>Pseudomonadati</taxon>
        <taxon>Pseudomonadota</taxon>
        <taxon>Gammaproteobacteria</taxon>
        <taxon>Enterobacterales</taxon>
        <taxon>Enterobacteriaceae</taxon>
        <taxon>Kluyvera</taxon>
    </lineage>
</organism>
<keyword evidence="4" id="KW-1185">Reference proteome</keyword>
<dbReference type="PANTHER" id="PTHR11712">
    <property type="entry name" value="POLYKETIDE SYNTHASE-RELATED"/>
    <property type="match status" value="1"/>
</dbReference>
<keyword evidence="1 3" id="KW-0808">Transferase</keyword>
<dbReference type="GO" id="GO:0006633">
    <property type="term" value="P:fatty acid biosynthetic process"/>
    <property type="evidence" value="ECO:0007669"/>
    <property type="project" value="TreeGrafter"/>
</dbReference>
<dbReference type="InterPro" id="IPR016776">
    <property type="entry name" value="ApeP-like_dehydratase"/>
</dbReference>
<proteinExistence type="predicted"/>
<evidence type="ECO:0000256" key="1">
    <source>
        <dbReference type="ARBA" id="ARBA00022679"/>
    </source>
</evidence>
<dbReference type="InterPro" id="IPR029069">
    <property type="entry name" value="HotDog_dom_sf"/>
</dbReference>
<dbReference type="CDD" id="cd01289">
    <property type="entry name" value="FabA_like"/>
    <property type="match status" value="1"/>
</dbReference>
<dbReference type="PROSITE" id="PS52004">
    <property type="entry name" value="KS3_2"/>
    <property type="match status" value="1"/>
</dbReference>
<dbReference type="PANTHER" id="PTHR11712:SF320">
    <property type="entry name" value="BETA-KETOACYL SYNTHASE"/>
    <property type="match status" value="1"/>
</dbReference>
<dbReference type="InterPro" id="IPR000794">
    <property type="entry name" value="Beta-ketoacyl_synthase"/>
</dbReference>
<sequence length="273" mass="29276">MGYINLHGTATSLNDQIESAVVHALFGETVPCSSTKHLTGHTLGAAGITEAALSMLILQRHLPLPPQEFSQSPWDETLPRCGILTTPQPLARPVILSNSFAFGGNNASILLGRGVMKSYLPPGDYLPHDAPMMLLDEVVEVSDEAATCRVTVSANGVLAPFLNAQGNLPGWFALEVMAQTVGVWSGWHRHQRGETHIALGMVLSARDLHCEAGHFAAGSTLTITTQRLMQDARFGSFECTIESGQTPLASGRINTFQPTPEELHTLFQQGVSA</sequence>
<accession>A0A485CGD4</accession>
<name>A0A485CGD4_KLUCR</name>
<dbReference type="Gene3D" id="3.40.47.10">
    <property type="match status" value="1"/>
</dbReference>